<gene>
    <name evidence="15" type="ORF">MAR_000845</name>
</gene>
<evidence type="ECO:0000256" key="4">
    <source>
        <dbReference type="ARBA" id="ARBA00022729"/>
    </source>
</evidence>
<dbReference type="Pfam" id="PF21365">
    <property type="entry name" value="Glyco_hydro_31_3rd"/>
    <property type="match status" value="1"/>
</dbReference>
<proteinExistence type="inferred from homology"/>
<reference evidence="15" key="1">
    <citation type="submission" date="2022-11" db="EMBL/GenBank/DDBJ databases">
        <title>Centuries of genome instability and evolution in soft-shell clam transmissible cancer (bioRxiv).</title>
        <authorList>
            <person name="Hart S.F.M."/>
            <person name="Yonemitsu M.A."/>
            <person name="Giersch R.M."/>
            <person name="Beal B.F."/>
            <person name="Arriagada G."/>
            <person name="Davis B.W."/>
            <person name="Ostrander E.A."/>
            <person name="Goff S.P."/>
            <person name="Metzger M.J."/>
        </authorList>
    </citation>
    <scope>NUCLEOTIDE SEQUENCE</scope>
    <source>
        <strain evidence="15">MELC-2E11</strain>
        <tissue evidence="15">Siphon/mantle</tissue>
    </source>
</reference>
<evidence type="ECO:0000256" key="9">
    <source>
        <dbReference type="ARBA" id="ARBA00042895"/>
    </source>
</evidence>
<dbReference type="CDD" id="cd14752">
    <property type="entry name" value="GH31_N"/>
    <property type="match status" value="1"/>
</dbReference>
<dbReference type="PANTHER" id="PTHR22762:SF54">
    <property type="entry name" value="BCDNA.GH04962"/>
    <property type="match status" value="1"/>
</dbReference>
<feature type="domain" description="Glycoside hydrolase family 31 N-terminal" evidence="13">
    <location>
        <begin position="207"/>
        <end position="459"/>
    </location>
</feature>
<dbReference type="InterPro" id="IPR017853">
    <property type="entry name" value="GH"/>
</dbReference>
<evidence type="ECO:0000313" key="16">
    <source>
        <dbReference type="Proteomes" id="UP001164746"/>
    </source>
</evidence>
<dbReference type="Gene3D" id="2.60.40.1760">
    <property type="entry name" value="glycosyl hydrolase (family 31)"/>
    <property type="match status" value="1"/>
</dbReference>
<evidence type="ECO:0000256" key="3">
    <source>
        <dbReference type="ARBA" id="ARBA00007806"/>
    </source>
</evidence>
<dbReference type="Pfam" id="PF13802">
    <property type="entry name" value="Gal_mutarotas_2"/>
    <property type="match status" value="1"/>
</dbReference>
<dbReference type="PANTHER" id="PTHR22762">
    <property type="entry name" value="ALPHA-GLUCOSIDASE"/>
    <property type="match status" value="1"/>
</dbReference>
<dbReference type="Pfam" id="PF01055">
    <property type="entry name" value="Glyco_hydro_31_2nd"/>
    <property type="match status" value="1"/>
</dbReference>
<evidence type="ECO:0000259" key="14">
    <source>
        <dbReference type="Pfam" id="PF21365"/>
    </source>
</evidence>
<dbReference type="InterPro" id="IPR013780">
    <property type="entry name" value="Glyco_hydro_b"/>
</dbReference>
<accession>A0ABY7FBM7</accession>
<feature type="domain" description="Glycosyl hydrolase family 31 C-terminal" evidence="14">
    <location>
        <begin position="853"/>
        <end position="933"/>
    </location>
</feature>
<evidence type="ECO:0000256" key="11">
    <source>
        <dbReference type="SAM" id="MobiDB-lite"/>
    </source>
</evidence>
<evidence type="ECO:0000256" key="6">
    <source>
        <dbReference type="ARBA" id="ARBA00022824"/>
    </source>
</evidence>
<organism evidence="15 16">
    <name type="scientific">Mya arenaria</name>
    <name type="common">Soft-shell clam</name>
    <dbReference type="NCBI Taxonomy" id="6604"/>
    <lineage>
        <taxon>Eukaryota</taxon>
        <taxon>Metazoa</taxon>
        <taxon>Spiralia</taxon>
        <taxon>Lophotrochozoa</taxon>
        <taxon>Mollusca</taxon>
        <taxon>Bivalvia</taxon>
        <taxon>Autobranchia</taxon>
        <taxon>Heteroconchia</taxon>
        <taxon>Euheterodonta</taxon>
        <taxon>Imparidentia</taxon>
        <taxon>Neoheterodontei</taxon>
        <taxon>Myida</taxon>
        <taxon>Myoidea</taxon>
        <taxon>Myidae</taxon>
        <taxon>Mya</taxon>
    </lineage>
</organism>
<evidence type="ECO:0000256" key="7">
    <source>
        <dbReference type="ARBA" id="ARBA00023180"/>
    </source>
</evidence>
<name>A0ABY7FBM7_MYAAR</name>
<feature type="domain" description="Glycoside hydrolase family 31 TIM barrel" evidence="12">
    <location>
        <begin position="523"/>
        <end position="845"/>
    </location>
</feature>
<feature type="compositionally biased region" description="Basic and acidic residues" evidence="11">
    <location>
        <begin position="339"/>
        <end position="350"/>
    </location>
</feature>
<sequence length="1033" mass="118761">WTPNLRERFLPSVYPKVFDEAPVDVERLGAERTLEIFLFLVTLYVDLQRRLLNKRPGRENSHLKGLSPVCSLRCDLSAPSWLKDDGQNSQRYGRVVRWLREWIFSEYARSTHRCERFLALFTLVRVLALVYGLHVAPHLIWELETLVTLATRTYLSRAGSGPCLTRRHRRLQPGASPYVVLMESVKIQSSGMEVQILNTKNNVRLLMQVTAIKDNTARLKINELNPLRKRYEIPVGDALVGEPKTQDLKVLERSDSSISLGFEENKILITSRPFRVDFINKEEPVVSINAQGLLKFEHFREQSPPQNEGQEEPQDAPPAPAEEQADENKVEMEIPEDKEEVKKEGEGKQQEEDDNNEPGMWEETFKTFHDSKPYGPSSVGVDVSFPGYEYVYGIPEHAESMALKTTKSGDPYRLFNLDVFEYELYNPMALYGSVPVMLAHNEKRTVGVFWHNAAESWVDISSNTADKNFLSKIADIVGGVSNEIPQTDTHWISESGVIDVFIMMGPSAYDVFYQYAQLTGTTNLPPMFAVSYHQCRWNYNDQDDVKNVDANFDTFDIPYDVIWLDIEHTDGKRYFTWDASKFPNSIEMVNNVASKGRKMVTIVDPHLKSDGNYRVYQEAKDQGLYVKNKDGNDYDGWCWPGTSSWPDFSNPEVRKWWASKFLFDDYKGSTADLFTWNDMNEPSVFNGPEITFHKDVKHMDGFENRDLHNLYGYYVQQATAEGQLLRSNNQERFFVLTRAFFAGSQRWGDNMGEWSHLKVSNPMLLSLSLVGITHSGADVGGFFKNPDTELLTRWYQAGAFQPFFRAHAHLDTKRREPYLQPEENMQIIRDVIRARYSYLPLWYTLFYEGEQRGAPPMRPLWVEYPTDKDTFNMDDEYLIGTSLLVKPITEPGQTGTQVWYDIASYKSYQGGQSTYIEAPLSKIPVFQKGGSIVPRKMRIRRSSALMTHDPFTLVVCLDKTGSATGSLYVDDYHSFNYRKGEYLLRSFLFQHNEFHSQSGDQFGSFSTKEWVEKIVIVGLSTRPTKATLNVKDK</sequence>
<protein>
    <recommendedName>
        <fullName evidence="9">Glucosidase II subunit alpha</fullName>
    </recommendedName>
</protein>
<dbReference type="SUPFAM" id="SSF51445">
    <property type="entry name" value="(Trans)glycosidases"/>
    <property type="match status" value="1"/>
</dbReference>
<keyword evidence="16" id="KW-1185">Reference proteome</keyword>
<comment type="pathway">
    <text evidence="2">Glycan metabolism; N-glycan metabolism.</text>
</comment>
<dbReference type="CDD" id="cd06603">
    <property type="entry name" value="GH31_GANC_GANAB_alpha"/>
    <property type="match status" value="1"/>
</dbReference>
<feature type="region of interest" description="Disordered" evidence="11">
    <location>
        <begin position="301"/>
        <end position="361"/>
    </location>
</feature>
<keyword evidence="6" id="KW-0256">Endoplasmic reticulum</keyword>
<keyword evidence="8 10" id="KW-0326">Glycosidase</keyword>
<keyword evidence="5 10" id="KW-0378">Hydrolase</keyword>
<feature type="non-terminal residue" evidence="15">
    <location>
        <position position="1"/>
    </location>
</feature>
<dbReference type="InterPro" id="IPR011013">
    <property type="entry name" value="Gal_mutarotase_sf_dom"/>
</dbReference>
<evidence type="ECO:0000259" key="13">
    <source>
        <dbReference type="Pfam" id="PF13802"/>
    </source>
</evidence>
<dbReference type="SUPFAM" id="SSF51011">
    <property type="entry name" value="Glycosyl hydrolase domain"/>
    <property type="match status" value="1"/>
</dbReference>
<keyword evidence="7" id="KW-0325">Glycoprotein</keyword>
<evidence type="ECO:0000313" key="15">
    <source>
        <dbReference type="EMBL" id="WAR19007.1"/>
    </source>
</evidence>
<dbReference type="Gene3D" id="3.20.20.80">
    <property type="entry name" value="Glycosidases"/>
    <property type="match status" value="1"/>
</dbReference>
<keyword evidence="4" id="KW-0732">Signal</keyword>
<evidence type="ECO:0000256" key="8">
    <source>
        <dbReference type="ARBA" id="ARBA00023295"/>
    </source>
</evidence>
<dbReference type="InterPro" id="IPR025887">
    <property type="entry name" value="Glyco_hydro_31_N_dom"/>
</dbReference>
<dbReference type="InterPro" id="IPR048395">
    <property type="entry name" value="Glyco_hydro_31_C"/>
</dbReference>
<evidence type="ECO:0000256" key="10">
    <source>
        <dbReference type="RuleBase" id="RU361185"/>
    </source>
</evidence>
<evidence type="ECO:0000256" key="2">
    <source>
        <dbReference type="ARBA" id="ARBA00004833"/>
    </source>
</evidence>
<dbReference type="EMBL" id="CP111022">
    <property type="protein sequence ID" value="WAR19007.1"/>
    <property type="molecule type" value="Genomic_DNA"/>
</dbReference>
<dbReference type="Gene3D" id="2.60.40.1180">
    <property type="entry name" value="Golgi alpha-mannosidase II"/>
    <property type="match status" value="2"/>
</dbReference>
<evidence type="ECO:0000256" key="5">
    <source>
        <dbReference type="ARBA" id="ARBA00022801"/>
    </source>
</evidence>
<dbReference type="Proteomes" id="UP001164746">
    <property type="component" value="Chromosome 11"/>
</dbReference>
<comment type="similarity">
    <text evidence="3 10">Belongs to the glycosyl hydrolase 31 family.</text>
</comment>
<evidence type="ECO:0000259" key="12">
    <source>
        <dbReference type="Pfam" id="PF01055"/>
    </source>
</evidence>
<dbReference type="InterPro" id="IPR000322">
    <property type="entry name" value="Glyco_hydro_31_TIM"/>
</dbReference>
<comment type="subcellular location">
    <subcellularLocation>
        <location evidence="1">Endoplasmic reticulum</location>
    </subcellularLocation>
</comment>
<evidence type="ECO:0000256" key="1">
    <source>
        <dbReference type="ARBA" id="ARBA00004240"/>
    </source>
</evidence>
<dbReference type="SUPFAM" id="SSF74650">
    <property type="entry name" value="Galactose mutarotase-like"/>
    <property type="match status" value="1"/>
</dbReference>